<dbReference type="KEGG" id="rhoz:GXP67_11175"/>
<keyword evidence="2" id="KW-1185">Reference proteome</keyword>
<organism evidence="1 2">
    <name type="scientific">Rhodocytophaga rosea</name>
    <dbReference type="NCBI Taxonomy" id="2704465"/>
    <lineage>
        <taxon>Bacteria</taxon>
        <taxon>Pseudomonadati</taxon>
        <taxon>Bacteroidota</taxon>
        <taxon>Cytophagia</taxon>
        <taxon>Cytophagales</taxon>
        <taxon>Rhodocytophagaceae</taxon>
        <taxon>Rhodocytophaga</taxon>
    </lineage>
</organism>
<name>A0A6C0GH08_9BACT</name>
<dbReference type="NCBIfam" id="TIGR03514">
    <property type="entry name" value="GldB_lipo"/>
    <property type="match status" value="1"/>
</dbReference>
<dbReference type="PROSITE" id="PS51257">
    <property type="entry name" value="PROKAR_LIPOPROTEIN"/>
    <property type="match status" value="1"/>
</dbReference>
<reference evidence="1 2" key="1">
    <citation type="submission" date="2020-01" db="EMBL/GenBank/DDBJ databases">
        <authorList>
            <person name="Kim M.K."/>
        </authorList>
    </citation>
    <scope>NUCLEOTIDE SEQUENCE [LARGE SCALE GENOMIC DNA]</scope>
    <source>
        <strain evidence="1 2">172606-1</strain>
    </source>
</reference>
<dbReference type="RefSeq" id="WP_162443206.1">
    <property type="nucleotide sequence ID" value="NZ_CP048222.1"/>
</dbReference>
<sequence length="327" mass="38287">MKQLIYIFFVITLFSACTSRSDKEIDTSAIDVKVKIKRLEQELFSLQSKESVKNFLDNNQVFTKQFLQAEQYPHDSLLVNSVYQLVTDTSIHVLLNETREEFADLRYLEQEFTDAFKHIKYYYPDFKVPQIQTVVTGLANDMYVSDSLIIISLDFFLGDSATYRPQFPQYVLKRYRKEYIVPSVILLLSKKYNLINPADRTLLGEMIFYGKAFEFTKYMMPSKHDSLIIGYTGDQLAESDTNRNVIWGHFIEKKLLYETSHFIKIKYVDERPYTAEIGSKAPGAIGRWLGWEIVKAYMQEEKPNLQNLMKNQDAQRIFTQSKYKGKS</sequence>
<dbReference type="AlphaFoldDB" id="A0A6C0GH08"/>
<evidence type="ECO:0000313" key="2">
    <source>
        <dbReference type="Proteomes" id="UP000480178"/>
    </source>
</evidence>
<accession>A0A6C0GH08</accession>
<dbReference type="Pfam" id="PF25594">
    <property type="entry name" value="GldB_lipo"/>
    <property type="match status" value="1"/>
</dbReference>
<dbReference type="Proteomes" id="UP000480178">
    <property type="component" value="Chromosome"/>
</dbReference>
<dbReference type="EMBL" id="CP048222">
    <property type="protein sequence ID" value="QHT67165.1"/>
    <property type="molecule type" value="Genomic_DNA"/>
</dbReference>
<protein>
    <submittedName>
        <fullName evidence="1">Gliding motility lipoprotein GldB</fullName>
    </submittedName>
</protein>
<keyword evidence="1" id="KW-0449">Lipoprotein</keyword>
<proteinExistence type="predicted"/>
<gene>
    <name evidence="1" type="primary">gldB</name>
    <name evidence="1" type="ORF">GXP67_11175</name>
</gene>
<dbReference type="InterPro" id="IPR019853">
    <property type="entry name" value="GldB-like"/>
</dbReference>
<evidence type="ECO:0000313" key="1">
    <source>
        <dbReference type="EMBL" id="QHT67165.1"/>
    </source>
</evidence>